<dbReference type="EMBL" id="LAZR01046134">
    <property type="protein sequence ID" value="KKK97245.1"/>
    <property type="molecule type" value="Genomic_DNA"/>
</dbReference>
<evidence type="ECO:0000256" key="1">
    <source>
        <dbReference type="ARBA" id="ARBA00022574"/>
    </source>
</evidence>
<keyword evidence="2" id="KW-0677">Repeat</keyword>
<evidence type="ECO:0000313" key="3">
    <source>
        <dbReference type="EMBL" id="KKK97245.1"/>
    </source>
</evidence>
<gene>
    <name evidence="3" type="ORF">LCGC14_2654680</name>
</gene>
<organism evidence="3">
    <name type="scientific">marine sediment metagenome</name>
    <dbReference type="NCBI Taxonomy" id="412755"/>
    <lineage>
        <taxon>unclassified sequences</taxon>
        <taxon>metagenomes</taxon>
        <taxon>ecological metagenomes</taxon>
    </lineage>
</organism>
<dbReference type="Pfam" id="PF00400">
    <property type="entry name" value="WD40"/>
    <property type="match status" value="2"/>
</dbReference>
<dbReference type="PROSITE" id="PS50294">
    <property type="entry name" value="WD_REPEATS_REGION"/>
    <property type="match status" value="2"/>
</dbReference>
<dbReference type="Gene3D" id="2.130.10.10">
    <property type="entry name" value="YVTN repeat-like/Quinoprotein amine dehydrogenase"/>
    <property type="match status" value="1"/>
</dbReference>
<reference evidence="3" key="1">
    <citation type="journal article" date="2015" name="Nature">
        <title>Complex archaea that bridge the gap between prokaryotes and eukaryotes.</title>
        <authorList>
            <person name="Spang A."/>
            <person name="Saw J.H."/>
            <person name="Jorgensen S.L."/>
            <person name="Zaremba-Niedzwiedzka K."/>
            <person name="Martijn J."/>
            <person name="Lind A.E."/>
            <person name="van Eijk R."/>
            <person name="Schleper C."/>
            <person name="Guy L."/>
            <person name="Ettema T.J."/>
        </authorList>
    </citation>
    <scope>NUCLEOTIDE SEQUENCE</scope>
</reference>
<dbReference type="PROSITE" id="PS00678">
    <property type="entry name" value="WD_REPEATS_1"/>
    <property type="match status" value="1"/>
</dbReference>
<feature type="non-terminal residue" evidence="3">
    <location>
        <position position="1"/>
    </location>
</feature>
<keyword evidence="1" id="KW-0853">WD repeat</keyword>
<dbReference type="InterPro" id="IPR019775">
    <property type="entry name" value="WD40_repeat_CS"/>
</dbReference>
<accession>A0A0F9AG21</accession>
<dbReference type="InterPro" id="IPR015943">
    <property type="entry name" value="WD40/YVTN_repeat-like_dom_sf"/>
</dbReference>
<dbReference type="InterPro" id="IPR020472">
    <property type="entry name" value="WD40_PAC1"/>
</dbReference>
<proteinExistence type="predicted"/>
<dbReference type="SUPFAM" id="SSF50978">
    <property type="entry name" value="WD40 repeat-like"/>
    <property type="match status" value="1"/>
</dbReference>
<dbReference type="AlphaFoldDB" id="A0A0F9AG21"/>
<dbReference type="PRINTS" id="PR00320">
    <property type="entry name" value="GPROTEINBRPT"/>
</dbReference>
<dbReference type="SMART" id="SM00320">
    <property type="entry name" value="WD40"/>
    <property type="match status" value="3"/>
</dbReference>
<dbReference type="PANTHER" id="PTHR19854">
    <property type="entry name" value="TRANSDUCIN BETA-LIKE 3"/>
    <property type="match status" value="1"/>
</dbReference>
<sequence length="448" mass="51868">YITVWRIERLLAEGKDPEAILKVENSKMKSSNGIQLSNWILCVDTIIKTINNKEYWFICAGSLNGELLIWNGKIEKNSGEWNFENSVFQIIDITSEDNNVEKAIFSMKILDNVDLEGEFNLYMILNKIQTIGSEKSEESTIKELTLSVDQKGASLELKSSRIVGQDEGWILTFDIYNSTEALKKERFVVSGSSKGIIKKWSLFNGSKGNSTNIGTHEDAVSCLKIYDNGAKVASGSADSSIRIWKTSISKEPEYALVGHHEEILSLDLLKSENLLISASKDNTIKIWDLNHRLWIRNINTDYLIQDYMKDDKVNNEIGLDFIRHIVISPDNRYIFASKKNKIIILRHFGRVWHFYQQLKYIRKTDKDLFKKIYGENLRQICRNVPDHEDSLKNIYEIIKKRLVDEKGNFNSRLLASLFIPSFVTFENDFNDQKDYITSVQSKYDEYWF</sequence>
<protein>
    <submittedName>
        <fullName evidence="3">Uncharacterized protein</fullName>
    </submittedName>
</protein>
<evidence type="ECO:0000256" key="2">
    <source>
        <dbReference type="ARBA" id="ARBA00022737"/>
    </source>
</evidence>
<dbReference type="InterPro" id="IPR001680">
    <property type="entry name" value="WD40_rpt"/>
</dbReference>
<dbReference type="InterPro" id="IPR036322">
    <property type="entry name" value="WD40_repeat_dom_sf"/>
</dbReference>
<feature type="non-terminal residue" evidence="3">
    <location>
        <position position="448"/>
    </location>
</feature>
<dbReference type="PROSITE" id="PS50082">
    <property type="entry name" value="WD_REPEATS_2"/>
    <property type="match status" value="2"/>
</dbReference>
<name>A0A0F9AG21_9ZZZZ</name>
<comment type="caution">
    <text evidence="3">The sequence shown here is derived from an EMBL/GenBank/DDBJ whole genome shotgun (WGS) entry which is preliminary data.</text>
</comment>